<comment type="caution">
    <text evidence="3">The sequence shown here is derived from an EMBL/GenBank/DDBJ whole genome shotgun (WGS) entry which is preliminary data.</text>
</comment>
<feature type="compositionally biased region" description="Polar residues" evidence="1">
    <location>
        <begin position="82"/>
        <end position="95"/>
    </location>
</feature>
<dbReference type="Proteomes" id="UP000809789">
    <property type="component" value="Unassembled WGS sequence"/>
</dbReference>
<dbReference type="AlphaFoldDB" id="A0A8K0PAB8"/>
<feature type="transmembrane region" description="Helical" evidence="2">
    <location>
        <begin position="282"/>
        <end position="308"/>
    </location>
</feature>
<feature type="region of interest" description="Disordered" evidence="1">
    <location>
        <begin position="70"/>
        <end position="114"/>
    </location>
</feature>
<feature type="compositionally biased region" description="Pro residues" evidence="1">
    <location>
        <begin position="96"/>
        <end position="105"/>
    </location>
</feature>
<proteinExistence type="predicted"/>
<keyword evidence="2" id="KW-0812">Transmembrane</keyword>
<evidence type="ECO:0000256" key="2">
    <source>
        <dbReference type="SAM" id="Phobius"/>
    </source>
</evidence>
<accession>A0A8K0PAB8</accession>
<keyword evidence="4" id="KW-1185">Reference proteome</keyword>
<feature type="transmembrane region" description="Helical" evidence="2">
    <location>
        <begin position="251"/>
        <end position="270"/>
    </location>
</feature>
<evidence type="ECO:0000313" key="4">
    <source>
        <dbReference type="Proteomes" id="UP000809789"/>
    </source>
</evidence>
<name>A0A8K0PAB8_9PEZI</name>
<feature type="transmembrane region" description="Helical" evidence="2">
    <location>
        <begin position="134"/>
        <end position="156"/>
    </location>
</feature>
<organism evidence="3 4">
    <name type="scientific">Elsinoe batatas</name>
    <dbReference type="NCBI Taxonomy" id="2601811"/>
    <lineage>
        <taxon>Eukaryota</taxon>
        <taxon>Fungi</taxon>
        <taxon>Dikarya</taxon>
        <taxon>Ascomycota</taxon>
        <taxon>Pezizomycotina</taxon>
        <taxon>Dothideomycetes</taxon>
        <taxon>Dothideomycetidae</taxon>
        <taxon>Myriangiales</taxon>
        <taxon>Elsinoaceae</taxon>
        <taxon>Elsinoe</taxon>
    </lineage>
</organism>
<feature type="transmembrane region" description="Helical" evidence="2">
    <location>
        <begin position="328"/>
        <end position="346"/>
    </location>
</feature>
<evidence type="ECO:0008006" key="5">
    <source>
        <dbReference type="Google" id="ProtNLM"/>
    </source>
</evidence>
<gene>
    <name evidence="3" type="ORF">KVT40_007502</name>
</gene>
<dbReference type="EMBL" id="JAESVG020000009">
    <property type="protein sequence ID" value="KAG8624435.1"/>
    <property type="molecule type" value="Genomic_DNA"/>
</dbReference>
<sequence>MAFLGLVSEVVYYLGLVFECFSFVSLPLQTRLRVHSLFFKPLSKVDHLPPSPSLFHAHHPLPRASPVGTSICPTPVSRPDHNTPSLASNPHQLTNPPTPRPPQPSRPSTTTMFSPHPIHPLQHLRDHPEIISTWLPYNGLILAVLCVLTFLLRYYLIEPLARHIYGTHFSTLSPRNQRGVINHMVAGSIKLFVILVAAYPFFAVLIKRDFHDPAAPGSKVRLGDLMVVVVDMVSAMYIFELFYRETVSPIGVFHHVGAIVIAQTSVVLGLDEAHRVDAQIEFALVLLWGVFDVVAEFWPHLAMLIYRYRPEAHSKNATLFLSTAYTELIGSTVETALVMTLFGSLWDQWTIAFKISTPILHALFTAAQLWNARVFWGLYKSKKAAAAREREGGGEEGKLEQEAPVEGRMQGILGGASVEVSSISEHRRD</sequence>
<evidence type="ECO:0000313" key="3">
    <source>
        <dbReference type="EMBL" id="KAG8624435.1"/>
    </source>
</evidence>
<keyword evidence="2" id="KW-1133">Transmembrane helix</keyword>
<evidence type="ECO:0000256" key="1">
    <source>
        <dbReference type="SAM" id="MobiDB-lite"/>
    </source>
</evidence>
<feature type="transmembrane region" description="Helical" evidence="2">
    <location>
        <begin position="222"/>
        <end position="239"/>
    </location>
</feature>
<protein>
    <recommendedName>
        <fullName evidence="5">TLC domain-containing protein</fullName>
    </recommendedName>
</protein>
<feature type="transmembrane region" description="Helical" evidence="2">
    <location>
        <begin position="180"/>
        <end position="202"/>
    </location>
</feature>
<keyword evidence="2" id="KW-0472">Membrane</keyword>
<reference evidence="3" key="1">
    <citation type="submission" date="2021-07" db="EMBL/GenBank/DDBJ databases">
        <title>Elsinoe batatas strain:CRI-CJ2 Genome sequencing and assembly.</title>
        <authorList>
            <person name="Huang L."/>
        </authorList>
    </citation>
    <scope>NUCLEOTIDE SEQUENCE</scope>
    <source>
        <strain evidence="3">CRI-CJ2</strain>
    </source>
</reference>
<dbReference type="OrthoDB" id="10010954at2759"/>